<dbReference type="EC" id="2.6.1.-" evidence="3"/>
<dbReference type="Gene3D" id="3.40.640.10">
    <property type="entry name" value="Type I PLP-dependent aspartate aminotransferase-like (Major domain)"/>
    <property type="match status" value="1"/>
</dbReference>
<dbReference type="CDD" id="cd00609">
    <property type="entry name" value="AAT_like"/>
    <property type="match status" value="1"/>
</dbReference>
<keyword evidence="3 6" id="KW-0032">Aminotransferase</keyword>
<evidence type="ECO:0000259" key="4">
    <source>
        <dbReference type="Pfam" id="PF00155"/>
    </source>
</evidence>
<comment type="caution">
    <text evidence="6">The sequence shown here is derived from an EMBL/GenBank/DDBJ whole genome shotgun (WGS) entry which is preliminary data.</text>
</comment>
<dbReference type="Pfam" id="PF00483">
    <property type="entry name" value="NTP_transferase"/>
    <property type="match status" value="1"/>
</dbReference>
<dbReference type="Pfam" id="PF00155">
    <property type="entry name" value="Aminotran_1_2"/>
    <property type="match status" value="1"/>
</dbReference>
<reference evidence="6 7" key="1">
    <citation type="submission" date="2019-11" db="EMBL/GenBank/DDBJ databases">
        <title>Pseudodesulfovibrio alkaliphilus, sp. nov., an alkaliphilic sulfate-reducing bacteria from mud volcano of Taman peninsula, Russia.</title>
        <authorList>
            <person name="Frolova A."/>
            <person name="Merkel A.Y."/>
            <person name="Slobodkin A.I."/>
        </authorList>
    </citation>
    <scope>NUCLEOTIDE SEQUENCE [LARGE SCALE GENOMIC DNA]</scope>
    <source>
        <strain evidence="6 7">F-1</strain>
    </source>
</reference>
<dbReference type="InterPro" id="IPR004839">
    <property type="entry name" value="Aminotransferase_I/II_large"/>
</dbReference>
<proteinExistence type="inferred from homology"/>
<dbReference type="PANTHER" id="PTHR42885:SF1">
    <property type="entry name" value="THREONINE-PHOSPHATE DECARBOXYLASE"/>
    <property type="match status" value="1"/>
</dbReference>
<protein>
    <recommendedName>
        <fullName evidence="3">Aminotransferase</fullName>
        <ecNumber evidence="3">2.6.1.-</ecNumber>
    </recommendedName>
</protein>
<dbReference type="AlphaFoldDB" id="A0A7K1KPV2"/>
<evidence type="ECO:0000259" key="5">
    <source>
        <dbReference type="Pfam" id="PF00483"/>
    </source>
</evidence>
<dbReference type="InterPro" id="IPR015422">
    <property type="entry name" value="PyrdxlP-dep_Trfase_small"/>
</dbReference>
<dbReference type="Proteomes" id="UP000461162">
    <property type="component" value="Unassembled WGS sequence"/>
</dbReference>
<dbReference type="CDD" id="cd02523">
    <property type="entry name" value="PC_cytidylyltransferase"/>
    <property type="match status" value="1"/>
</dbReference>
<dbReference type="EMBL" id="WODC01000006">
    <property type="protein sequence ID" value="MUM78107.1"/>
    <property type="molecule type" value="Genomic_DNA"/>
</dbReference>
<organism evidence="6 7">
    <name type="scientific">Pseudodesulfovibrio alkaliphilus</name>
    <dbReference type="NCBI Taxonomy" id="2661613"/>
    <lineage>
        <taxon>Bacteria</taxon>
        <taxon>Pseudomonadati</taxon>
        <taxon>Thermodesulfobacteriota</taxon>
        <taxon>Desulfovibrionia</taxon>
        <taxon>Desulfovibrionales</taxon>
        <taxon>Desulfovibrionaceae</taxon>
    </lineage>
</organism>
<comment type="similarity">
    <text evidence="3">Belongs to the class-I pyridoxal-phosphate-dependent aminotransferase family.</text>
</comment>
<dbReference type="PANTHER" id="PTHR42885">
    <property type="entry name" value="HISTIDINOL-PHOSPHATE AMINOTRANSFERASE-RELATED"/>
    <property type="match status" value="1"/>
</dbReference>
<dbReference type="InterPro" id="IPR029044">
    <property type="entry name" value="Nucleotide-diphossugar_trans"/>
</dbReference>
<feature type="domain" description="Nucleotidyl transferase" evidence="5">
    <location>
        <begin position="3"/>
        <end position="110"/>
    </location>
</feature>
<evidence type="ECO:0000313" key="7">
    <source>
        <dbReference type="Proteomes" id="UP000461162"/>
    </source>
</evidence>
<keyword evidence="2" id="KW-0663">Pyridoxal phosphate</keyword>
<keyword evidence="3 6" id="KW-0808">Transferase</keyword>
<dbReference type="SUPFAM" id="SSF53448">
    <property type="entry name" value="Nucleotide-diphospho-sugar transferases"/>
    <property type="match status" value="1"/>
</dbReference>
<dbReference type="InterPro" id="IPR015424">
    <property type="entry name" value="PyrdxlP-dep_Trfase"/>
</dbReference>
<evidence type="ECO:0000256" key="3">
    <source>
        <dbReference type="RuleBase" id="RU000481"/>
    </source>
</evidence>
<dbReference type="GO" id="GO:0030170">
    <property type="term" value="F:pyridoxal phosphate binding"/>
    <property type="evidence" value="ECO:0007669"/>
    <property type="project" value="InterPro"/>
</dbReference>
<dbReference type="InterPro" id="IPR015421">
    <property type="entry name" value="PyrdxlP-dep_Trfase_major"/>
</dbReference>
<dbReference type="RefSeq" id="WP_155934719.1">
    <property type="nucleotide sequence ID" value="NZ_WODC01000006.1"/>
</dbReference>
<accession>A0A7K1KPV2</accession>
<dbReference type="Gene3D" id="3.90.550.10">
    <property type="entry name" value="Spore Coat Polysaccharide Biosynthesis Protein SpsA, Chain A"/>
    <property type="match status" value="1"/>
</dbReference>
<dbReference type="Gene3D" id="3.90.1150.10">
    <property type="entry name" value="Aspartate Aminotransferase, domain 1"/>
    <property type="match status" value="1"/>
</dbReference>
<dbReference type="SUPFAM" id="SSF53383">
    <property type="entry name" value="PLP-dependent transferases"/>
    <property type="match status" value="1"/>
</dbReference>
<dbReference type="InterPro" id="IPR005835">
    <property type="entry name" value="NTP_transferase_dom"/>
</dbReference>
<sequence>MQVIILAAGRGDRLSPITDTVPKPLVEVNGTPLIVNALNILSKYSIERFIVVVGYKGETVMNRLGDEWNGIEIVYVENPRWDSTNNIYSLWLTRDMWDRDTMLLECDVFFEGGLIDSMLSKPFENMVVVDRFQPYMDGTVVELSPEKELVRMITPKDQGESFNHYDKYKTVNIYTFTGKYLRELFRPTMDLYIKARGQNEYYELVLAVLIYMGNQELKAHVCAPHRWFEIDDFTDLQRAEAYVTDSASLLSKVRSIYGGYWRYGFNDFAYLYNSYFPPTSLINELRLNLSDLLRNYPAGQLEINESLANWARIDTSQLAVANGGSEIIATLKRYAKKFAVLAPGFDEYRRSLPDERLHVVQPDPDTLGHAPLRIVEETIRSHSDALVLVNPNNPTGAYFSKEELRYMLNALKHLKMFILDESFADFIATDSGPSLLDELANHPNLVIVRSLSKDLGIPGLRLGYAASGNTGFIAEMRDLLPIWHINSVAQHFINILPKYKKEYAASRTQLIRDRAEMQGLLEGVPDLIVYPSHANYFCCKLPSWTSGAALQEYLFTRHDILIKDLASKPGLIPDRFIRVALKTPEENRHLVSALADGLAYLGGKIAA</sequence>
<name>A0A7K1KPV2_9BACT</name>
<feature type="domain" description="Aminotransferase class I/classII large" evidence="4">
    <location>
        <begin position="270"/>
        <end position="594"/>
    </location>
</feature>
<evidence type="ECO:0000256" key="1">
    <source>
        <dbReference type="ARBA" id="ARBA00001933"/>
    </source>
</evidence>
<evidence type="ECO:0000256" key="2">
    <source>
        <dbReference type="ARBA" id="ARBA00022898"/>
    </source>
</evidence>
<dbReference type="InterPro" id="IPR004838">
    <property type="entry name" value="NHTrfase_class1_PyrdxlP-BS"/>
</dbReference>
<dbReference type="PROSITE" id="PS00105">
    <property type="entry name" value="AA_TRANSFER_CLASS_1"/>
    <property type="match status" value="1"/>
</dbReference>
<evidence type="ECO:0000313" key="6">
    <source>
        <dbReference type="EMBL" id="MUM78107.1"/>
    </source>
</evidence>
<keyword evidence="7" id="KW-1185">Reference proteome</keyword>
<gene>
    <name evidence="6" type="ORF">GKC30_10710</name>
</gene>
<dbReference type="GO" id="GO:0008483">
    <property type="term" value="F:transaminase activity"/>
    <property type="evidence" value="ECO:0007669"/>
    <property type="project" value="UniProtKB-KW"/>
</dbReference>
<comment type="cofactor">
    <cofactor evidence="1 3">
        <name>pyridoxal 5'-phosphate</name>
        <dbReference type="ChEBI" id="CHEBI:597326"/>
    </cofactor>
</comment>